<name>A0ABP6BRK9_9MICO</name>
<feature type="signal peptide" evidence="1">
    <location>
        <begin position="1"/>
        <end position="24"/>
    </location>
</feature>
<proteinExistence type="predicted"/>
<evidence type="ECO:0008006" key="4">
    <source>
        <dbReference type="Google" id="ProtNLM"/>
    </source>
</evidence>
<dbReference type="PROSITE" id="PS51257">
    <property type="entry name" value="PROKAR_LIPOPROTEIN"/>
    <property type="match status" value="1"/>
</dbReference>
<dbReference type="Proteomes" id="UP001500274">
    <property type="component" value="Unassembled WGS sequence"/>
</dbReference>
<protein>
    <recommendedName>
        <fullName evidence="4">Lipoprotein</fullName>
    </recommendedName>
</protein>
<sequence>MLRRLVAIAVLGAAALALSGCTQSYDGVLRRQMDATEGGFVGRIGDLRETGASRADAVAALKQGTYWGGGAAPDSLDASAPAVLTHDYRWERGNVTYAVEDVLVLNVFASSGLRDPALPREDVDRSSGVPYAGPSGAYTCFTVRIRFLDDRLTDWYRPWDDPEQPCPEVLVDQLDDGAQYVPIHEFDG</sequence>
<keyword evidence="1" id="KW-0732">Signal</keyword>
<evidence type="ECO:0000313" key="3">
    <source>
        <dbReference type="Proteomes" id="UP001500274"/>
    </source>
</evidence>
<gene>
    <name evidence="2" type="ORF">GCM10009862_23400</name>
</gene>
<organism evidence="2 3">
    <name type="scientific">Microbacterium binotii</name>
    <dbReference type="NCBI Taxonomy" id="462710"/>
    <lineage>
        <taxon>Bacteria</taxon>
        <taxon>Bacillati</taxon>
        <taxon>Actinomycetota</taxon>
        <taxon>Actinomycetes</taxon>
        <taxon>Micrococcales</taxon>
        <taxon>Microbacteriaceae</taxon>
        <taxon>Microbacterium</taxon>
    </lineage>
</organism>
<accession>A0ABP6BRK9</accession>
<dbReference type="EMBL" id="BAAARI010000015">
    <property type="protein sequence ID" value="GAA2583593.1"/>
    <property type="molecule type" value="Genomic_DNA"/>
</dbReference>
<reference evidence="3" key="1">
    <citation type="journal article" date="2019" name="Int. J. Syst. Evol. Microbiol.">
        <title>The Global Catalogue of Microorganisms (GCM) 10K type strain sequencing project: providing services to taxonomists for standard genome sequencing and annotation.</title>
        <authorList>
            <consortium name="The Broad Institute Genomics Platform"/>
            <consortium name="The Broad Institute Genome Sequencing Center for Infectious Disease"/>
            <person name="Wu L."/>
            <person name="Ma J."/>
        </authorList>
    </citation>
    <scope>NUCLEOTIDE SEQUENCE [LARGE SCALE GENOMIC DNA]</scope>
    <source>
        <strain evidence="3">JCM 16365</strain>
    </source>
</reference>
<comment type="caution">
    <text evidence="2">The sequence shown here is derived from an EMBL/GenBank/DDBJ whole genome shotgun (WGS) entry which is preliminary data.</text>
</comment>
<dbReference type="RefSeq" id="WP_344229707.1">
    <property type="nucleotide sequence ID" value="NZ_BAAARI010000015.1"/>
</dbReference>
<evidence type="ECO:0000256" key="1">
    <source>
        <dbReference type="SAM" id="SignalP"/>
    </source>
</evidence>
<feature type="chain" id="PRO_5045707044" description="Lipoprotein" evidence="1">
    <location>
        <begin position="25"/>
        <end position="188"/>
    </location>
</feature>
<evidence type="ECO:0000313" key="2">
    <source>
        <dbReference type="EMBL" id="GAA2583593.1"/>
    </source>
</evidence>
<keyword evidence="3" id="KW-1185">Reference proteome</keyword>